<dbReference type="FunFam" id="1.25.10.10:FF:000354">
    <property type="entry name" value="DUF1716 domain protein"/>
    <property type="match status" value="1"/>
</dbReference>
<keyword evidence="9" id="KW-1185">Reference proteome</keyword>
<dbReference type="InterPro" id="IPR013180">
    <property type="entry name" value="CTNNBL1_N"/>
</dbReference>
<dbReference type="EMBL" id="PDNC01000023">
    <property type="protein sequence ID" value="PGH06276.1"/>
    <property type="molecule type" value="Genomic_DNA"/>
</dbReference>
<dbReference type="InterPro" id="IPR039678">
    <property type="entry name" value="CTNNBL1"/>
</dbReference>
<dbReference type="SMART" id="SM01156">
    <property type="entry name" value="DUF1716"/>
    <property type="match status" value="1"/>
</dbReference>
<dbReference type="PANTHER" id="PTHR14978">
    <property type="entry name" value="BETA-CATENIN-LIKE PROTEIN 1 NUCLEAR ASSOCIATED PROTEIN"/>
    <property type="match status" value="1"/>
</dbReference>
<protein>
    <submittedName>
        <fullName evidence="8">Beta-catenin-like protein 1</fullName>
    </submittedName>
</protein>
<dbReference type="STRING" id="2060905.A0A2B7XB03"/>
<name>A0A2B7XB03_9EURO</name>
<evidence type="ECO:0000256" key="3">
    <source>
        <dbReference type="ARBA" id="ARBA00022737"/>
    </source>
</evidence>
<dbReference type="Pfam" id="PF08216">
    <property type="entry name" value="CTNNBL"/>
    <property type="match status" value="1"/>
</dbReference>
<feature type="domain" description="Beta-catenin-like protein 1 N-terminal" evidence="7">
    <location>
        <begin position="88"/>
        <end position="194"/>
    </location>
</feature>
<dbReference type="PANTHER" id="PTHR14978:SF0">
    <property type="entry name" value="BETA-CATENIN-LIKE PROTEIN 1"/>
    <property type="match status" value="1"/>
</dbReference>
<keyword evidence="3" id="KW-0677">Repeat</keyword>
<evidence type="ECO:0000256" key="1">
    <source>
        <dbReference type="ARBA" id="ARBA00004123"/>
    </source>
</evidence>
<evidence type="ECO:0000256" key="4">
    <source>
        <dbReference type="ARBA" id="ARBA00023054"/>
    </source>
</evidence>
<gene>
    <name evidence="8" type="ORF">GX51_02473</name>
</gene>
<evidence type="ECO:0000256" key="2">
    <source>
        <dbReference type="ARBA" id="ARBA00022553"/>
    </source>
</evidence>
<dbReference type="AlphaFoldDB" id="A0A2B7XB03"/>
<accession>A0A2B7XB03</accession>
<dbReference type="InterPro" id="IPR011989">
    <property type="entry name" value="ARM-like"/>
</dbReference>
<comment type="subcellular location">
    <subcellularLocation>
        <location evidence="1">Nucleus</location>
    </subcellularLocation>
</comment>
<evidence type="ECO:0000256" key="6">
    <source>
        <dbReference type="SAM" id="MobiDB-lite"/>
    </source>
</evidence>
<dbReference type="Proteomes" id="UP000224080">
    <property type="component" value="Unassembled WGS sequence"/>
</dbReference>
<keyword evidence="4" id="KW-0175">Coiled coil</keyword>
<evidence type="ECO:0000313" key="8">
    <source>
        <dbReference type="EMBL" id="PGH06276.1"/>
    </source>
</evidence>
<dbReference type="OrthoDB" id="1898821at2759"/>
<comment type="caution">
    <text evidence="8">The sequence shown here is derived from an EMBL/GenBank/DDBJ whole genome shotgun (WGS) entry which is preliminary data.</text>
</comment>
<dbReference type="SUPFAM" id="SSF48371">
    <property type="entry name" value="ARM repeat"/>
    <property type="match status" value="1"/>
</dbReference>
<reference evidence="8 9" key="1">
    <citation type="submission" date="2017-10" db="EMBL/GenBank/DDBJ databases">
        <title>Comparative genomics in systemic dimorphic fungi from Ajellomycetaceae.</title>
        <authorList>
            <person name="Munoz J.F."/>
            <person name="Mcewen J.G."/>
            <person name="Clay O.K."/>
            <person name="Cuomo C.A."/>
        </authorList>
    </citation>
    <scope>NUCLEOTIDE SEQUENCE [LARGE SCALE GENOMIC DNA]</scope>
    <source>
        <strain evidence="8 9">UAMH130</strain>
    </source>
</reference>
<feature type="compositionally biased region" description="Acidic residues" evidence="6">
    <location>
        <begin position="67"/>
        <end position="77"/>
    </location>
</feature>
<organism evidence="8 9">
    <name type="scientific">Blastomyces parvus</name>
    <dbReference type="NCBI Taxonomy" id="2060905"/>
    <lineage>
        <taxon>Eukaryota</taxon>
        <taxon>Fungi</taxon>
        <taxon>Dikarya</taxon>
        <taxon>Ascomycota</taxon>
        <taxon>Pezizomycotina</taxon>
        <taxon>Eurotiomycetes</taxon>
        <taxon>Eurotiomycetidae</taxon>
        <taxon>Onygenales</taxon>
        <taxon>Ajellomycetaceae</taxon>
        <taxon>Blastomyces</taxon>
    </lineage>
</organism>
<keyword evidence="5" id="KW-0539">Nucleus</keyword>
<dbReference type="GO" id="GO:0005681">
    <property type="term" value="C:spliceosomal complex"/>
    <property type="evidence" value="ECO:0007669"/>
    <property type="project" value="TreeGrafter"/>
</dbReference>
<evidence type="ECO:0000259" key="7">
    <source>
        <dbReference type="SMART" id="SM01156"/>
    </source>
</evidence>
<dbReference type="InterPro" id="IPR016024">
    <property type="entry name" value="ARM-type_fold"/>
</dbReference>
<proteinExistence type="predicted"/>
<evidence type="ECO:0000256" key="5">
    <source>
        <dbReference type="ARBA" id="ARBA00023242"/>
    </source>
</evidence>
<dbReference type="Gene3D" id="1.25.10.10">
    <property type="entry name" value="Leucine-rich Repeat Variant"/>
    <property type="match status" value="1"/>
</dbReference>
<feature type="region of interest" description="Disordered" evidence="6">
    <location>
        <begin position="1"/>
        <end position="80"/>
    </location>
</feature>
<sequence>MANIDDLFKKPLLPSKRKSEPLRDASALYKSAKVDANGDASSSRTAAVEDALDEDNEAGPELPPDFNPDEDIADDEEGRFFGGGISRDTAGALDFVEKLDQGDTGPEKIDSAWLRRLALNFEKRISKNAELRAKFENEPQKFMASEADLDADIKSLSILSEHPDLYEEFASLGCVGSLVSLLSHENTDIAIDAIEILGELTDEDVEAEQEEWDVLVAAMVDADVIALLSQNLARLDEANDADRAGVYHVLSLLENLASQLPISEKIGQDPDMIPWLKSRIQKKEKSVTQNKQYAAEILAILVQSSAKNRQRLIENDMVDVLLQLLSVYRKLDPEKDSDEEEYVENLFDCLTCLVDEDEGKAKLIDAEGVELAQIMLKEGKMSKPRALRVLSHAVGGNGGASVCERLVEAALLGTIFGMFMKNQDHQSTEHLLGIFSSLLRLLPGESPSRIRTLAKFMEKDYEKIKKLVKLRWDYASKVSAVDQLIDEERKSMNSDEQELMGIEWLSRRFDAGLFCLQTIDVILAWLVAEDDGAKAKIKSLLSDHNEDFAVIKTTLQEQLNGLDETSTDELDTREMLGTLMQFL</sequence>
<evidence type="ECO:0000313" key="9">
    <source>
        <dbReference type="Proteomes" id="UP000224080"/>
    </source>
</evidence>
<keyword evidence="2" id="KW-0597">Phosphoprotein</keyword>